<comment type="caution">
    <text evidence="2">The sequence shown here is derived from an EMBL/GenBank/DDBJ whole genome shotgun (WGS) entry which is preliminary data.</text>
</comment>
<organism evidence="2 3">
    <name type="scientific">Antricoccus suffuscus</name>
    <dbReference type="NCBI Taxonomy" id="1629062"/>
    <lineage>
        <taxon>Bacteria</taxon>
        <taxon>Bacillati</taxon>
        <taxon>Actinomycetota</taxon>
        <taxon>Actinomycetes</taxon>
        <taxon>Geodermatophilales</taxon>
        <taxon>Antricoccaceae</taxon>
        <taxon>Antricoccus</taxon>
    </lineage>
</organism>
<gene>
    <name evidence="2" type="ORF">CLV47_1411</name>
</gene>
<keyword evidence="3" id="KW-1185">Reference proteome</keyword>
<dbReference type="AlphaFoldDB" id="A0A2T0YWY7"/>
<evidence type="ECO:0000313" key="2">
    <source>
        <dbReference type="EMBL" id="PRZ28615.1"/>
    </source>
</evidence>
<dbReference type="Proteomes" id="UP000237752">
    <property type="component" value="Unassembled WGS sequence"/>
</dbReference>
<protein>
    <submittedName>
        <fullName evidence="2">Uncharacterized protein</fullName>
    </submittedName>
</protein>
<evidence type="ECO:0000313" key="3">
    <source>
        <dbReference type="Proteomes" id="UP000237752"/>
    </source>
</evidence>
<sequence>LRVSLVVSQSPIPMELIVLPLEGFYTAEEQRAVVYEYLALPYGAKARFLTTRGLSRWQVTRWRQQVFADTLEYGLVPRGGTVVNMDEAAIVKRLLDENEALKSELATRDKQYQQQLAAKDDELAVRSRAVDALGKAIEILHHAGDGKNSTRKPAAPDHSPDPTPGP</sequence>
<name>A0A2T0YWY7_9ACTN</name>
<evidence type="ECO:0000256" key="1">
    <source>
        <dbReference type="SAM" id="MobiDB-lite"/>
    </source>
</evidence>
<reference evidence="2 3" key="1">
    <citation type="submission" date="2018-03" db="EMBL/GenBank/DDBJ databases">
        <title>Genomic Encyclopedia of Archaeal and Bacterial Type Strains, Phase II (KMG-II): from individual species to whole genera.</title>
        <authorList>
            <person name="Goeker M."/>
        </authorList>
    </citation>
    <scope>NUCLEOTIDE SEQUENCE [LARGE SCALE GENOMIC DNA]</scope>
    <source>
        <strain evidence="2 3">DSM 100065</strain>
    </source>
</reference>
<accession>A0A2T0YWY7</accession>
<proteinExistence type="predicted"/>
<dbReference type="EMBL" id="PVUE01000041">
    <property type="protein sequence ID" value="PRZ28615.1"/>
    <property type="molecule type" value="Genomic_DNA"/>
</dbReference>
<feature type="region of interest" description="Disordered" evidence="1">
    <location>
        <begin position="141"/>
        <end position="166"/>
    </location>
</feature>
<dbReference type="RefSeq" id="WP_238145593.1">
    <property type="nucleotide sequence ID" value="NZ_PVUE01000041.1"/>
</dbReference>
<feature type="non-terminal residue" evidence="2">
    <location>
        <position position="1"/>
    </location>
</feature>